<feature type="transmembrane region" description="Helical" evidence="6">
    <location>
        <begin position="190"/>
        <end position="213"/>
    </location>
</feature>
<feature type="transmembrane region" description="Helical" evidence="6">
    <location>
        <begin position="67"/>
        <end position="84"/>
    </location>
</feature>
<keyword evidence="4 6" id="KW-1133">Transmembrane helix</keyword>
<evidence type="ECO:0000256" key="6">
    <source>
        <dbReference type="SAM" id="Phobius"/>
    </source>
</evidence>
<comment type="caution">
    <text evidence="7">The sequence shown here is derived from an EMBL/GenBank/DDBJ whole genome shotgun (WGS) entry which is preliminary data.</text>
</comment>
<feature type="transmembrane region" description="Helical" evidence="6">
    <location>
        <begin position="266"/>
        <end position="285"/>
    </location>
</feature>
<feature type="transmembrane region" description="Helical" evidence="6">
    <location>
        <begin position="104"/>
        <end position="123"/>
    </location>
</feature>
<evidence type="ECO:0000256" key="2">
    <source>
        <dbReference type="ARBA" id="ARBA00022475"/>
    </source>
</evidence>
<evidence type="ECO:0000256" key="4">
    <source>
        <dbReference type="ARBA" id="ARBA00022989"/>
    </source>
</evidence>
<protein>
    <submittedName>
        <fullName evidence="7">Lipopolysaccharide biosynthesis protein</fullName>
    </submittedName>
</protein>
<dbReference type="InterPro" id="IPR050833">
    <property type="entry name" value="Poly_Biosynth_Transport"/>
</dbReference>
<gene>
    <name evidence="7" type="ORF">K6V98_00900</name>
</gene>
<reference evidence="7 8" key="1">
    <citation type="submission" date="2021-08" db="EMBL/GenBank/DDBJ databases">
        <title>Collinsella faecalis sp. nov. isolated from swine faeces.</title>
        <authorList>
            <person name="Oh B.S."/>
            <person name="Lee J.H."/>
        </authorList>
    </citation>
    <scope>NUCLEOTIDE SEQUENCE [LARGE SCALE GENOMIC DNA]</scope>
    <source>
        <strain evidence="7 8">AGMB00827</strain>
    </source>
</reference>
<keyword evidence="2" id="KW-1003">Cell membrane</keyword>
<name>A0ABS7MIK8_9ACTN</name>
<accession>A0ABS7MIK8</accession>
<evidence type="ECO:0000256" key="1">
    <source>
        <dbReference type="ARBA" id="ARBA00004651"/>
    </source>
</evidence>
<keyword evidence="8" id="KW-1185">Reference proteome</keyword>
<feature type="transmembrane region" description="Helical" evidence="6">
    <location>
        <begin position="34"/>
        <end position="55"/>
    </location>
</feature>
<feature type="transmembrane region" description="Helical" evidence="6">
    <location>
        <begin position="381"/>
        <end position="400"/>
    </location>
</feature>
<keyword evidence="3 6" id="KW-0812">Transmembrane</keyword>
<sequence length="444" mass="48893">MINAWWTRLLQSIYHGSLSEQEAEYAEHETSRDYLWNTIGTMIWGFSFPILTIIAVQLAGVEQAGRFSMAFVTGTLLMIAANYGVRTFQVSDLDERASFASYQINRIITSVGAILLGLLYCSLRGYDPAMTSMSLGVYIYKVIDGLADVYEGRLQQADKLYLAGVSQALRSAAAVILFALVLLITRSLMLASAAMALAAAGTLIVVTIPLAFFETEKSRRAELSEVSSLLVQCAPLAAGLFLFNLIETMPKIVMEGALPYDSQLYFNAMFFPAQGILIAVGFIYRPQLLRLASIWGNPRRRRRFDLIVLAMLGLILVITGFMAVVMGSVGVGFLSMVYGLDFERYKDLAILMVCAGGITAAIDFLYAILTVLRRAGDVMRIYLIAFAASFVLPLILIHILGLAGAVMSYLAVMGLLLGLLLVDYVRIRQAITRERNPFSPERNL</sequence>
<evidence type="ECO:0000313" key="7">
    <source>
        <dbReference type="EMBL" id="MBY4796926.1"/>
    </source>
</evidence>
<feature type="transmembrane region" description="Helical" evidence="6">
    <location>
        <begin position="225"/>
        <end position="246"/>
    </location>
</feature>
<evidence type="ECO:0000256" key="3">
    <source>
        <dbReference type="ARBA" id="ARBA00022692"/>
    </source>
</evidence>
<dbReference type="Proteomes" id="UP000700908">
    <property type="component" value="Unassembled WGS sequence"/>
</dbReference>
<feature type="transmembrane region" description="Helical" evidence="6">
    <location>
        <begin position="160"/>
        <end position="184"/>
    </location>
</feature>
<evidence type="ECO:0000313" key="8">
    <source>
        <dbReference type="Proteomes" id="UP000700908"/>
    </source>
</evidence>
<feature type="transmembrane region" description="Helical" evidence="6">
    <location>
        <begin position="306"/>
        <end position="336"/>
    </location>
</feature>
<dbReference type="EMBL" id="JAIMFO010000004">
    <property type="protein sequence ID" value="MBY4796926.1"/>
    <property type="molecule type" value="Genomic_DNA"/>
</dbReference>
<dbReference type="PANTHER" id="PTHR30250">
    <property type="entry name" value="PST FAMILY PREDICTED COLANIC ACID TRANSPORTER"/>
    <property type="match status" value="1"/>
</dbReference>
<dbReference type="PANTHER" id="PTHR30250:SF11">
    <property type="entry name" value="O-ANTIGEN TRANSPORTER-RELATED"/>
    <property type="match status" value="1"/>
</dbReference>
<proteinExistence type="predicted"/>
<organism evidence="7 8">
    <name type="scientific">Collinsella ureilytica</name>
    <dbReference type="NCBI Taxonomy" id="2869515"/>
    <lineage>
        <taxon>Bacteria</taxon>
        <taxon>Bacillati</taxon>
        <taxon>Actinomycetota</taxon>
        <taxon>Coriobacteriia</taxon>
        <taxon>Coriobacteriales</taxon>
        <taxon>Coriobacteriaceae</taxon>
        <taxon>Collinsella</taxon>
    </lineage>
</organism>
<evidence type="ECO:0000256" key="5">
    <source>
        <dbReference type="ARBA" id="ARBA00023136"/>
    </source>
</evidence>
<comment type="subcellular location">
    <subcellularLocation>
        <location evidence="1">Cell membrane</location>
        <topology evidence="1">Multi-pass membrane protein</topology>
    </subcellularLocation>
</comment>
<keyword evidence="5 6" id="KW-0472">Membrane</keyword>
<feature type="transmembrane region" description="Helical" evidence="6">
    <location>
        <begin position="348"/>
        <end position="369"/>
    </location>
</feature>
<feature type="transmembrane region" description="Helical" evidence="6">
    <location>
        <begin position="406"/>
        <end position="425"/>
    </location>
</feature>